<evidence type="ECO:0000256" key="1">
    <source>
        <dbReference type="ARBA" id="ARBA00004123"/>
    </source>
</evidence>
<evidence type="ECO:0000259" key="8">
    <source>
        <dbReference type="Pfam" id="PF25785"/>
    </source>
</evidence>
<feature type="coiled-coil region" evidence="4">
    <location>
        <begin position="163"/>
        <end position="197"/>
    </location>
</feature>
<feature type="compositionally biased region" description="Basic and acidic residues" evidence="5">
    <location>
        <begin position="2119"/>
        <end position="2131"/>
    </location>
</feature>
<feature type="region of interest" description="Disordered" evidence="5">
    <location>
        <begin position="1225"/>
        <end position="1247"/>
    </location>
</feature>
<feature type="compositionally biased region" description="Basic and acidic residues" evidence="5">
    <location>
        <begin position="1460"/>
        <end position="1475"/>
    </location>
</feature>
<feature type="region of interest" description="Disordered" evidence="5">
    <location>
        <begin position="950"/>
        <end position="981"/>
    </location>
</feature>
<feature type="compositionally biased region" description="Low complexity" evidence="5">
    <location>
        <begin position="1932"/>
        <end position="1942"/>
    </location>
</feature>
<evidence type="ECO:0000313" key="9">
    <source>
        <dbReference type="EMBL" id="KJX93484.1"/>
    </source>
</evidence>
<evidence type="ECO:0000256" key="2">
    <source>
        <dbReference type="ARBA" id="ARBA00023054"/>
    </source>
</evidence>
<feature type="region of interest" description="Disordered" evidence="5">
    <location>
        <begin position="1632"/>
        <end position="1652"/>
    </location>
</feature>
<dbReference type="EMBL" id="LAFY01004267">
    <property type="protein sequence ID" value="KJX93484.1"/>
    <property type="molecule type" value="Genomic_DNA"/>
</dbReference>
<feature type="region of interest" description="Disordered" evidence="5">
    <location>
        <begin position="854"/>
        <end position="873"/>
    </location>
</feature>
<dbReference type="PANTHER" id="PTHR18898:SF2">
    <property type="entry name" value="NUCLEOPROTEIN TPR"/>
    <property type="match status" value="1"/>
</dbReference>
<dbReference type="STRING" id="1047168.A0A0F4G837"/>
<protein>
    <submittedName>
        <fullName evidence="9">Uncharacterized protein</fullName>
    </submittedName>
</protein>
<feature type="compositionally biased region" description="Low complexity" evidence="5">
    <location>
        <begin position="2106"/>
        <end position="2117"/>
    </location>
</feature>
<feature type="compositionally biased region" description="Low complexity" evidence="5">
    <location>
        <begin position="1509"/>
        <end position="1518"/>
    </location>
</feature>
<feature type="domain" description="Nucleoprotein TPR/MLP1-2" evidence="6">
    <location>
        <begin position="1088"/>
        <end position="1213"/>
    </location>
</feature>
<feature type="compositionally biased region" description="Polar residues" evidence="5">
    <location>
        <begin position="2005"/>
        <end position="2039"/>
    </location>
</feature>
<feature type="region of interest" description="Disordered" evidence="5">
    <location>
        <begin position="1460"/>
        <end position="1542"/>
    </location>
</feature>
<dbReference type="InterPro" id="IPR012929">
    <property type="entry name" value="Nucleoprot-TPR/MLP1-2_dom"/>
</dbReference>
<comment type="caution">
    <text evidence="9">The sequence shown here is derived from an EMBL/GenBank/DDBJ whole genome shotgun (WGS) entry which is preliminary data.</text>
</comment>
<feature type="coiled-coil region" evidence="4">
    <location>
        <begin position="415"/>
        <end position="498"/>
    </location>
</feature>
<dbReference type="InterPro" id="IPR057577">
    <property type="entry name" value="Nucleoprot-TPR/MLP1_dom"/>
</dbReference>
<evidence type="ECO:0000313" key="10">
    <source>
        <dbReference type="Proteomes" id="UP000033647"/>
    </source>
</evidence>
<feature type="compositionally biased region" description="Polar residues" evidence="5">
    <location>
        <begin position="1476"/>
        <end position="1496"/>
    </location>
</feature>
<feature type="domain" description="Nucleoprotein TPR/MPL1" evidence="7">
    <location>
        <begin position="190"/>
        <end position="267"/>
    </location>
</feature>
<feature type="compositionally biased region" description="Low complexity" evidence="5">
    <location>
        <begin position="2063"/>
        <end position="2074"/>
    </location>
</feature>
<dbReference type="GO" id="GO:0005643">
    <property type="term" value="C:nuclear pore"/>
    <property type="evidence" value="ECO:0007669"/>
    <property type="project" value="TreeGrafter"/>
</dbReference>
<feature type="coiled-coil region" evidence="4">
    <location>
        <begin position="989"/>
        <end position="1090"/>
    </location>
</feature>
<feature type="coiled-coil region" evidence="4">
    <location>
        <begin position="578"/>
        <end position="638"/>
    </location>
</feature>
<dbReference type="Proteomes" id="UP000033647">
    <property type="component" value="Unassembled WGS sequence"/>
</dbReference>
<gene>
    <name evidence="9" type="ORF">TI39_contig4308g00002</name>
</gene>
<feature type="coiled-coil region" evidence="4">
    <location>
        <begin position="1271"/>
        <end position="1305"/>
    </location>
</feature>
<feature type="compositionally biased region" description="Basic and acidic residues" evidence="5">
    <location>
        <begin position="1682"/>
        <end position="1691"/>
    </location>
</feature>
<feature type="domain" description="NUA/TPR/MLP1-2-like" evidence="8">
    <location>
        <begin position="491"/>
        <end position="604"/>
    </location>
</feature>
<feature type="region of interest" description="Disordered" evidence="5">
    <location>
        <begin position="365"/>
        <end position="409"/>
    </location>
</feature>
<dbReference type="PANTHER" id="PTHR18898">
    <property type="entry name" value="NUCLEOPROTEIN TPR-RELATED"/>
    <property type="match status" value="1"/>
</dbReference>
<feature type="coiled-coil region" evidence="4">
    <location>
        <begin position="1137"/>
        <end position="1210"/>
    </location>
</feature>
<feature type="coiled-coil region" evidence="4">
    <location>
        <begin position="1820"/>
        <end position="1877"/>
    </location>
</feature>
<feature type="compositionally biased region" description="Basic and acidic residues" evidence="5">
    <location>
        <begin position="854"/>
        <end position="865"/>
    </location>
</feature>
<feature type="compositionally biased region" description="Low complexity" evidence="5">
    <location>
        <begin position="1950"/>
        <end position="1960"/>
    </location>
</feature>
<evidence type="ECO:0000259" key="6">
    <source>
        <dbReference type="Pfam" id="PF07926"/>
    </source>
</evidence>
<keyword evidence="2 4" id="KW-0175">Coiled coil</keyword>
<dbReference type="Pfam" id="PF07926">
    <property type="entry name" value="TPR_MLP1_2"/>
    <property type="match status" value="1"/>
</dbReference>
<keyword evidence="3" id="KW-0539">Nucleus</keyword>
<sequence>MRTRAQGDAGGVDTAYIANTFELAETDVQTLLDQPTAELVKDFLHSIATKAQEYDALKAEKLKVDVELENTVRTTDSKVKAQKAAVTRHAKEIEELRQKLNESEAARETLATEIDQLRSSTSGSSAETQTLRQRIDTLETSNRDALALVESKSTEKDRIATELSEQHSKLLTLRREVSQLEERIQSLENAASSQKFKEQTLQQEIELLKKNNEWHSTELQTRSQEHAKFRKERNARISNLERELEDSNATVEALKRTEVTLRQRLDEVQTKADEAFARIASLQEEAARKEQSFKAELDGSKRLAELQAQNAATHKARLQEVQAQVDQLKDDAADEIGRLQAEIETERGDKEDAERKVAELEITVERLEQQPRASRPGTPLRNGGIEPQTPGRLGSRAASPAMPGSMRKTVGGLTFSQLYASYTEAQEELDNERRRTNKLATAMDELINEMETRKPELEDMRAEQERLENEILNFSSLLDDANDNRDGAAREAQRWQGEAEVAAREGQILRQQLRDLSAQVKILLVELQSRDSGLGELSADERLQLERAARGELDDGSLDDMTSTGHLISERLVIFRDVSDLQAQNEKLLRLTRELGEQMEGEEAREKARRSAADAQEVDELRQQVGRYKDELQATAAQIDSYMKERDMFRRMLQHRGQLAPDADLQSMFGQSVMVPGTPQRNSVGPPATPRSKDADDYQKLLKEQQNYFDQYREETSIDRRQLKEQVDALAREKSILQADIARAQSQITLATERHEMLQSNFTAARNENIELQKRSQQLAEQAAKQDLRTQQVAEELVEARSMVDSLRNENANTKAERELWKRIESRLTEDNKALMDERSRLNKIVTDLQNLQNERELTESENRRRTQSRVESLETELASAKRKLETEVEESRKAALRREYEEGQSRTRIDDLVKSLGNVREELVAAKTTRDQLQSRVDEMKIELRAAEEKVTALQPRPTARAEPSQLSQQPTEGSDELPAEQRLAIEASDLRRDLELSKTELENAKQQIEQFRAFAQSAEEELARFTQTADQYKEDNDQVMAEKDAKIKELEERIEDISSELTTSNNQLSEIRTKADDSSRELAEKQATFNAELTRLRDDVKRHAEEKTLFQQDIKAQADIAQEAQQAYDAELFKHAEAAKSLQTLRKEHNELRTEVASIKAEAEAAKANLERGEESWSEQRERFERELEEVKRRRQDADEQNKLLHTQMESFSTELAALRQGRAAATAADDGARESTPAGSSSDGNLQEVIKFLRREKEIVDVQYELSIQEAKRLQQQLDYANTQLEEARQKLVDERRQSADKVASEGSTNKLAQTITELNLYRESAVTLRNEARVSREKLEEKAKEVEQLFAELEPLKGRVGELEGELEGKEGELKLLQTDRDHWRERTQNIISKYDRVDPAQLEELNQQLENLKAEKARLEAEQAPLKEQVQGFDSRLESETGEVKKTYEERITRLKTQAKDQDKKRREENATINNNLTQAKAELSSATSELEQTRTKLHESNTALEAARANAAKPQPEGVEEGELDETGSGQDAERAALQARIGEAEASAEEQRTRAEALDADVQRLQGRVQELQTQITNLQHQVEAAHATTDEGGQAAASTTDSETLAKLQQDLATAQQEVETLRANAQEKSSEPVANAEPATGEVSVADQIAEEVARLRQELEQQHALAISQLEEASKQREQKTRANASRQLNESKAKYREEVEAELNVKHSAEVQQLKADHQAAIQRLQAEYKIELEKLSKAGAAAVDQATASAAVKSEASKPNLDLDLESLELSEDQAKTLIKSNLVLNKILKQNIISQVDKQTAKLKAIIAEKDEEIAKLKLALDNASQVSPADANDSDKASQEELRQQLEAAKADKEAAVRQATENAEKKAKVQLNMRDLFKAKIDAIKKAVQETPEKTIKEVWEVADKARPPPAAPKPALPTSATPAAASSVNGMSAVPVSPVQSQPPTAAPQIGQPNTQDKLKARAERFGTGPASATASPTQLDAPRPAGSPNPQASTFTPGVSAPVQPQSRLPNVPGQRSASSGIPQPGGAAGGSKLPKAPSRQGSMSAAGAGFQFQGAASTQKPGAGAAPQRGGLAASGLPRGGASRGNFGASSRGGAQAGQKRSHEGGDGGDGKRPRGGGPTGGPG</sequence>
<evidence type="ECO:0000256" key="3">
    <source>
        <dbReference type="ARBA" id="ARBA00023242"/>
    </source>
</evidence>
<accession>A0A0F4G837</accession>
<comment type="subcellular location">
    <subcellularLocation>
        <location evidence="1">Nucleus</location>
    </subcellularLocation>
</comment>
<keyword evidence="10" id="KW-1185">Reference proteome</keyword>
<dbReference type="GO" id="GO:0006406">
    <property type="term" value="P:mRNA export from nucleus"/>
    <property type="evidence" value="ECO:0007669"/>
    <property type="project" value="TreeGrafter"/>
</dbReference>
<feature type="region of interest" description="Disordered" evidence="5">
    <location>
        <begin position="676"/>
        <end position="695"/>
    </location>
</feature>
<evidence type="ECO:0000256" key="4">
    <source>
        <dbReference type="SAM" id="Coils"/>
    </source>
</evidence>
<name>A0A0F4G837_9PEZI</name>
<proteinExistence type="predicted"/>
<dbReference type="Gene3D" id="6.10.250.1080">
    <property type="match status" value="1"/>
</dbReference>
<dbReference type="GO" id="GO:0006606">
    <property type="term" value="P:protein import into nucleus"/>
    <property type="evidence" value="ECO:0007669"/>
    <property type="project" value="InterPro"/>
</dbReference>
<dbReference type="Pfam" id="PF25785">
    <property type="entry name" value="TPR"/>
    <property type="match status" value="1"/>
</dbReference>
<evidence type="ECO:0000259" key="7">
    <source>
        <dbReference type="Pfam" id="PF25481"/>
    </source>
</evidence>
<dbReference type="GO" id="GO:0017056">
    <property type="term" value="F:structural constituent of nuclear pore"/>
    <property type="evidence" value="ECO:0007669"/>
    <property type="project" value="TreeGrafter"/>
</dbReference>
<feature type="region of interest" description="Disordered" evidence="5">
    <location>
        <begin position="1682"/>
        <end position="1703"/>
    </location>
</feature>
<dbReference type="OrthoDB" id="343070at2759"/>
<dbReference type="InterPro" id="IPR057974">
    <property type="entry name" value="NUA/TPR/MLP1-2-like_dom"/>
</dbReference>
<organism evidence="9 10">
    <name type="scientific">Zymoseptoria brevis</name>
    <dbReference type="NCBI Taxonomy" id="1047168"/>
    <lineage>
        <taxon>Eukaryota</taxon>
        <taxon>Fungi</taxon>
        <taxon>Dikarya</taxon>
        <taxon>Ascomycota</taxon>
        <taxon>Pezizomycotina</taxon>
        <taxon>Dothideomycetes</taxon>
        <taxon>Dothideomycetidae</taxon>
        <taxon>Mycosphaerellales</taxon>
        <taxon>Mycosphaerellaceae</taxon>
        <taxon>Zymoseptoria</taxon>
    </lineage>
</organism>
<feature type="coiled-coil region" evidence="4">
    <location>
        <begin position="79"/>
        <end position="120"/>
    </location>
</feature>
<dbReference type="Pfam" id="PF25481">
    <property type="entry name" value="Nucleoprot-TPR"/>
    <property type="match status" value="1"/>
</dbReference>
<evidence type="ECO:0000256" key="5">
    <source>
        <dbReference type="SAM" id="MobiDB-lite"/>
    </source>
</evidence>
<feature type="region of interest" description="Disordered" evidence="5">
    <location>
        <begin position="1590"/>
        <end position="1613"/>
    </location>
</feature>
<reference evidence="9 10" key="1">
    <citation type="submission" date="2015-03" db="EMBL/GenBank/DDBJ databases">
        <title>RNA-seq based gene annotation and comparative genomics of four Zymoseptoria species reveal species-specific pathogenicity related genes and transposable element activity.</title>
        <authorList>
            <person name="Grandaubert J."/>
            <person name="Bhattacharyya A."/>
            <person name="Stukenbrock E.H."/>
        </authorList>
    </citation>
    <scope>NUCLEOTIDE SEQUENCE [LARGE SCALE GENOMIC DNA]</scope>
    <source>
        <strain evidence="9 10">Zb18110</strain>
    </source>
</reference>
<feature type="region of interest" description="Disordered" evidence="5">
    <location>
        <begin position="1918"/>
        <end position="2142"/>
    </location>
</feature>